<protein>
    <submittedName>
        <fullName evidence="1">Uncharacterized protein</fullName>
    </submittedName>
</protein>
<name>E4XIH8_OIKDI</name>
<organism evidence="1">
    <name type="scientific">Oikopleura dioica</name>
    <name type="common">Tunicate</name>
    <dbReference type="NCBI Taxonomy" id="34765"/>
    <lineage>
        <taxon>Eukaryota</taxon>
        <taxon>Metazoa</taxon>
        <taxon>Chordata</taxon>
        <taxon>Tunicata</taxon>
        <taxon>Appendicularia</taxon>
        <taxon>Copelata</taxon>
        <taxon>Oikopleuridae</taxon>
        <taxon>Oikopleura</taxon>
    </lineage>
</organism>
<sequence>MVGMGSKDSYVVPH</sequence>
<reference evidence="1" key="1">
    <citation type="journal article" date="2010" name="Science">
        <title>Plasticity of animal genome architecture unmasked by rapid evolution of a pelagic tunicate.</title>
        <authorList>
            <person name="Denoeud F."/>
            <person name="Henriet S."/>
            <person name="Mungpakdee S."/>
            <person name="Aury J.M."/>
            <person name="Da Silva C."/>
            <person name="Brinkmann H."/>
            <person name="Mikhaleva J."/>
            <person name="Olsen L.C."/>
            <person name="Jubin C."/>
            <person name="Canestro C."/>
            <person name="Bouquet J.M."/>
            <person name="Danks G."/>
            <person name="Poulain J."/>
            <person name="Campsteijn C."/>
            <person name="Adamski M."/>
            <person name="Cross I."/>
            <person name="Yadetie F."/>
            <person name="Muffato M."/>
            <person name="Louis A."/>
            <person name="Butcher S."/>
            <person name="Tsagkogeorga G."/>
            <person name="Konrad A."/>
            <person name="Singh S."/>
            <person name="Jensen M.F."/>
            <person name="Cong E.H."/>
            <person name="Eikeseth-Otteraa H."/>
            <person name="Noel B."/>
            <person name="Anthouard V."/>
            <person name="Porcel B.M."/>
            <person name="Kachouri-Lafond R."/>
            <person name="Nishino A."/>
            <person name="Ugolini M."/>
            <person name="Chourrout P."/>
            <person name="Nishida H."/>
            <person name="Aasland R."/>
            <person name="Huzurbazar S."/>
            <person name="Westhof E."/>
            <person name="Delsuc F."/>
            <person name="Lehrach H."/>
            <person name="Reinhardt R."/>
            <person name="Weissenbach J."/>
            <person name="Roy S.W."/>
            <person name="Artiguenave F."/>
            <person name="Postlethwait J.H."/>
            <person name="Manak J.R."/>
            <person name="Thompson E.M."/>
            <person name="Jaillon O."/>
            <person name="Du Pasquier L."/>
            <person name="Boudinot P."/>
            <person name="Liberles D.A."/>
            <person name="Volff J.N."/>
            <person name="Philippe H."/>
            <person name="Lenhard B."/>
            <person name="Roest Crollius H."/>
            <person name="Wincker P."/>
            <person name="Chourrout D."/>
        </authorList>
    </citation>
    <scope>NUCLEOTIDE SEQUENCE [LARGE SCALE GENOMIC DNA]</scope>
</reference>
<keyword evidence="2" id="KW-1185">Reference proteome</keyword>
<proteinExistence type="predicted"/>
<evidence type="ECO:0000313" key="1">
    <source>
        <dbReference type="EMBL" id="CBY10379.1"/>
    </source>
</evidence>
<gene>
    <name evidence="1" type="ORF">GSOID_T00012401001</name>
</gene>
<accession>E4XIH8</accession>
<dbReference type="InParanoid" id="E4XIH8"/>
<dbReference type="Proteomes" id="UP000001307">
    <property type="component" value="Unassembled WGS sequence"/>
</dbReference>
<dbReference type="EMBL" id="FN653055">
    <property type="protein sequence ID" value="CBY10379.1"/>
    <property type="molecule type" value="Genomic_DNA"/>
</dbReference>
<evidence type="ECO:0000313" key="2">
    <source>
        <dbReference type="Proteomes" id="UP000001307"/>
    </source>
</evidence>